<gene>
    <name evidence="2" type="ORF">ENI34_05490</name>
</gene>
<proteinExistence type="predicted"/>
<name>A0A9C9K070_UNCW3</name>
<evidence type="ECO:0000313" key="3">
    <source>
        <dbReference type="Proteomes" id="UP000885826"/>
    </source>
</evidence>
<evidence type="ECO:0000313" key="2">
    <source>
        <dbReference type="EMBL" id="HEC78583.1"/>
    </source>
</evidence>
<feature type="domain" description="DUF6788" evidence="1">
    <location>
        <begin position="6"/>
        <end position="83"/>
    </location>
</feature>
<dbReference type="Pfam" id="PF20586">
    <property type="entry name" value="DUF6788"/>
    <property type="match status" value="1"/>
</dbReference>
<dbReference type="InterPro" id="IPR046738">
    <property type="entry name" value="DUF6788"/>
</dbReference>
<accession>A0A9C9K070</accession>
<reference evidence="2" key="1">
    <citation type="journal article" date="2020" name="mSystems">
        <title>Genome- and Community-Level Interaction Insights into Carbon Utilization and Element Cycling Functions of Hydrothermarchaeota in Hydrothermal Sediment.</title>
        <authorList>
            <person name="Zhou Z."/>
            <person name="Liu Y."/>
            <person name="Xu W."/>
            <person name="Pan J."/>
            <person name="Luo Z.H."/>
            <person name="Li M."/>
        </authorList>
    </citation>
    <scope>NUCLEOTIDE SEQUENCE</scope>
    <source>
        <strain evidence="2">HyVt-388</strain>
    </source>
</reference>
<dbReference type="Proteomes" id="UP000885826">
    <property type="component" value="Unassembled WGS sequence"/>
</dbReference>
<evidence type="ECO:0000259" key="1">
    <source>
        <dbReference type="Pfam" id="PF20586"/>
    </source>
</evidence>
<dbReference type="EMBL" id="DRIG01000061">
    <property type="protein sequence ID" value="HEC78583.1"/>
    <property type="molecule type" value="Genomic_DNA"/>
</dbReference>
<dbReference type="AlphaFoldDB" id="A0A9C9K070"/>
<sequence>MTLSQCRQKLRQCVKEQEKLLSILLAHKVLIKGGVYQTLSRCGKPNCKCVREGALHAAWRLYWTEGGKTRLKILHPSEVADYQRLTGNYIRFRKARARLVKIHQKMIALVNQLEKGMTKSSVKRYLGRRAR</sequence>
<organism evidence="2 3">
    <name type="scientific">candidate division WOR-3 bacterium</name>
    <dbReference type="NCBI Taxonomy" id="2052148"/>
    <lineage>
        <taxon>Bacteria</taxon>
        <taxon>Bacteria division WOR-3</taxon>
    </lineage>
</organism>
<protein>
    <recommendedName>
        <fullName evidence="1">DUF6788 domain-containing protein</fullName>
    </recommendedName>
</protein>
<comment type="caution">
    <text evidence="2">The sequence shown here is derived from an EMBL/GenBank/DDBJ whole genome shotgun (WGS) entry which is preliminary data.</text>
</comment>